<dbReference type="InterPro" id="IPR013324">
    <property type="entry name" value="RNA_pol_sigma_r3/r4-like"/>
</dbReference>
<comment type="caution">
    <text evidence="2">The sequence shown here is derived from an EMBL/GenBank/DDBJ whole genome shotgun (WGS) entry which is preliminary data.</text>
</comment>
<evidence type="ECO:0000313" key="2">
    <source>
        <dbReference type="EMBL" id="TDQ42790.1"/>
    </source>
</evidence>
<keyword evidence="3" id="KW-1185">Reference proteome</keyword>
<dbReference type="SUPFAM" id="SSF88659">
    <property type="entry name" value="Sigma3 and sigma4 domains of RNA polymerase sigma factors"/>
    <property type="match status" value="1"/>
</dbReference>
<dbReference type="AlphaFoldDB" id="A0A4R6U893"/>
<proteinExistence type="predicted"/>
<sequence>MRYQELVEKPLVEQEHHIREWRETMKTAEIIEMLGCPYYKLYAMMKKLGIPLREKKHTKRTVPVEEEQMESYRKETIPYTRFQLLPVHQKNELIQLYLNQNSAQELAQLWDVSTATVYNQRRKIEQADRKLNGSFSNGQGQKQQNNLSTDVEKTLALLQKRTTHSSVDSKSILPAYRFNHEQENEDRLAFNVTGTFTSSEIIDKLKALYPFIEDRGKKYKLSVQIFETTEDSDTSPNSQSSAHKDLYSEESFYSTDEEEEENQDYTKKEAEPASNYS</sequence>
<protein>
    <submittedName>
        <fullName evidence="2">Uncharacterized protein</fullName>
    </submittedName>
</protein>
<organism evidence="2 3">
    <name type="scientific">Aureibacillus halotolerans</name>
    <dbReference type="NCBI Taxonomy" id="1508390"/>
    <lineage>
        <taxon>Bacteria</taxon>
        <taxon>Bacillati</taxon>
        <taxon>Bacillota</taxon>
        <taxon>Bacilli</taxon>
        <taxon>Bacillales</taxon>
        <taxon>Bacillaceae</taxon>
        <taxon>Aureibacillus</taxon>
    </lineage>
</organism>
<dbReference type="RefSeq" id="WP_133578624.1">
    <property type="nucleotide sequence ID" value="NZ_SNYJ01000001.1"/>
</dbReference>
<name>A0A4R6U893_9BACI</name>
<evidence type="ECO:0000256" key="1">
    <source>
        <dbReference type="SAM" id="MobiDB-lite"/>
    </source>
</evidence>
<reference evidence="2 3" key="1">
    <citation type="submission" date="2019-03" db="EMBL/GenBank/DDBJ databases">
        <title>Genomic Encyclopedia of Type Strains, Phase IV (KMG-IV): sequencing the most valuable type-strain genomes for metagenomic binning, comparative biology and taxonomic classification.</title>
        <authorList>
            <person name="Goeker M."/>
        </authorList>
    </citation>
    <scope>NUCLEOTIDE SEQUENCE [LARGE SCALE GENOMIC DNA]</scope>
    <source>
        <strain evidence="2 3">DSM 28697</strain>
    </source>
</reference>
<feature type="region of interest" description="Disordered" evidence="1">
    <location>
        <begin position="228"/>
        <end position="277"/>
    </location>
</feature>
<dbReference type="EMBL" id="SNYJ01000001">
    <property type="protein sequence ID" value="TDQ42790.1"/>
    <property type="molecule type" value="Genomic_DNA"/>
</dbReference>
<gene>
    <name evidence="2" type="ORF">EV213_101219</name>
</gene>
<dbReference type="Proteomes" id="UP000295632">
    <property type="component" value="Unassembled WGS sequence"/>
</dbReference>
<accession>A0A4R6U893</accession>
<evidence type="ECO:0000313" key="3">
    <source>
        <dbReference type="Proteomes" id="UP000295632"/>
    </source>
</evidence>